<evidence type="ECO:0000256" key="1">
    <source>
        <dbReference type="ARBA" id="ARBA00023015"/>
    </source>
</evidence>
<comment type="caution">
    <text evidence="5">The sequence shown here is derived from an EMBL/GenBank/DDBJ whole genome shotgun (WGS) entry which is preliminary data.</text>
</comment>
<feature type="domain" description="HTH gntR-type" evidence="4">
    <location>
        <begin position="5"/>
        <end position="73"/>
    </location>
</feature>
<dbReference type="PRINTS" id="PR00035">
    <property type="entry name" value="HTHGNTR"/>
</dbReference>
<dbReference type="SUPFAM" id="SSF46785">
    <property type="entry name" value="Winged helix' DNA-binding domain"/>
    <property type="match status" value="1"/>
</dbReference>
<dbReference type="CDD" id="cd07377">
    <property type="entry name" value="WHTH_GntR"/>
    <property type="match status" value="1"/>
</dbReference>
<keyword evidence="3" id="KW-0804">Transcription</keyword>
<dbReference type="PANTHER" id="PTHR30146">
    <property type="entry name" value="LACI-RELATED TRANSCRIPTIONAL REPRESSOR"/>
    <property type="match status" value="1"/>
</dbReference>
<dbReference type="PANTHER" id="PTHR30146:SF109">
    <property type="entry name" value="HTH-TYPE TRANSCRIPTIONAL REGULATOR GALS"/>
    <property type="match status" value="1"/>
</dbReference>
<dbReference type="EMBL" id="JABBPK010000001">
    <property type="protein sequence ID" value="NMO79374.1"/>
    <property type="molecule type" value="Genomic_DNA"/>
</dbReference>
<dbReference type="InterPro" id="IPR046335">
    <property type="entry name" value="LacI/GalR-like_sensor"/>
</dbReference>
<protein>
    <submittedName>
        <fullName evidence="5">GntR family transcriptional regulator</fullName>
    </submittedName>
</protein>
<accession>A0A7Y0KD19</accession>
<organism evidence="5 6">
    <name type="scientific">Niallia alba</name>
    <dbReference type="NCBI Taxonomy" id="2729105"/>
    <lineage>
        <taxon>Bacteria</taxon>
        <taxon>Bacillati</taxon>
        <taxon>Bacillota</taxon>
        <taxon>Bacilli</taxon>
        <taxon>Bacillales</taxon>
        <taxon>Bacillaceae</taxon>
        <taxon>Niallia</taxon>
    </lineage>
</organism>
<evidence type="ECO:0000256" key="2">
    <source>
        <dbReference type="ARBA" id="ARBA00023125"/>
    </source>
</evidence>
<dbReference type="SMART" id="SM00345">
    <property type="entry name" value="HTH_GNTR"/>
    <property type="match status" value="1"/>
</dbReference>
<dbReference type="CDD" id="cd06267">
    <property type="entry name" value="PBP1_LacI_sugar_binding-like"/>
    <property type="match status" value="1"/>
</dbReference>
<dbReference type="GO" id="GO:0003700">
    <property type="term" value="F:DNA-binding transcription factor activity"/>
    <property type="evidence" value="ECO:0007669"/>
    <property type="project" value="InterPro"/>
</dbReference>
<dbReference type="Pfam" id="PF13377">
    <property type="entry name" value="Peripla_BP_3"/>
    <property type="match status" value="1"/>
</dbReference>
<dbReference type="SUPFAM" id="SSF53822">
    <property type="entry name" value="Periplasmic binding protein-like I"/>
    <property type="match status" value="1"/>
</dbReference>
<evidence type="ECO:0000313" key="6">
    <source>
        <dbReference type="Proteomes" id="UP000588491"/>
    </source>
</evidence>
<dbReference type="Gene3D" id="3.40.50.2300">
    <property type="match status" value="2"/>
</dbReference>
<keyword evidence="6" id="KW-1185">Reference proteome</keyword>
<dbReference type="PROSITE" id="PS50949">
    <property type="entry name" value="HTH_GNTR"/>
    <property type="match status" value="1"/>
</dbReference>
<sequence length="343" mass="38902">MMKKEPLYQKIVTDILAQIQAGDLKPGDQVPTELEISKQYNVSRITSKRALTELENKQLIERIQGRGSFVAEQQQPHSNVILFILPFPNNPGLGDYAQGISRFIANTSYTVQIQTNAYLSQLDAKKLSSMYAGLLLYPEAGTSHLDILYTLYLEKFPVVVLDKKIESIPFPFITSDNMQGGYLATQHLINHGHKKIIFYTTQNLERSSTIRERYLGYLKAIHQANLEYHDSKVVNPDEDNSSFIHQMKEEQITGLIVENDINAIHLMKEIKRCGYQIPKDFSIIGFDNIQAAELVDPGLSTIAQSFEEIGYQAAKQLIQLIDNNQDIHSVVVPIEMMIRESTN</sequence>
<evidence type="ECO:0000256" key="3">
    <source>
        <dbReference type="ARBA" id="ARBA00023163"/>
    </source>
</evidence>
<dbReference type="Proteomes" id="UP000588491">
    <property type="component" value="Unassembled WGS sequence"/>
</dbReference>
<dbReference type="InterPro" id="IPR000524">
    <property type="entry name" value="Tscrpt_reg_HTH_GntR"/>
</dbReference>
<name>A0A7Y0KD19_9BACI</name>
<dbReference type="GO" id="GO:0000976">
    <property type="term" value="F:transcription cis-regulatory region binding"/>
    <property type="evidence" value="ECO:0007669"/>
    <property type="project" value="TreeGrafter"/>
</dbReference>
<dbReference type="InterPro" id="IPR036388">
    <property type="entry name" value="WH-like_DNA-bd_sf"/>
</dbReference>
<gene>
    <name evidence="5" type="ORF">HHU08_20720</name>
</gene>
<reference evidence="5 6" key="1">
    <citation type="submission" date="2020-04" db="EMBL/GenBank/DDBJ databases">
        <title>Bacillus sp. UniB3 isolated from commercial digestive syrup.</title>
        <authorList>
            <person name="Thorat V."/>
            <person name="Kirdat K."/>
            <person name="Tiwarekar B."/>
            <person name="Yadav A."/>
        </authorList>
    </citation>
    <scope>NUCLEOTIDE SEQUENCE [LARGE SCALE GENOMIC DNA]</scope>
    <source>
        <strain evidence="5 6">UniB3</strain>
    </source>
</reference>
<evidence type="ECO:0000313" key="5">
    <source>
        <dbReference type="EMBL" id="NMO79374.1"/>
    </source>
</evidence>
<keyword evidence="1" id="KW-0805">Transcription regulation</keyword>
<dbReference type="InterPro" id="IPR036390">
    <property type="entry name" value="WH_DNA-bd_sf"/>
</dbReference>
<dbReference type="AlphaFoldDB" id="A0A7Y0KD19"/>
<proteinExistence type="predicted"/>
<dbReference type="Pfam" id="PF00392">
    <property type="entry name" value="GntR"/>
    <property type="match status" value="1"/>
</dbReference>
<dbReference type="Gene3D" id="1.10.10.10">
    <property type="entry name" value="Winged helix-like DNA-binding domain superfamily/Winged helix DNA-binding domain"/>
    <property type="match status" value="1"/>
</dbReference>
<keyword evidence="2" id="KW-0238">DNA-binding</keyword>
<evidence type="ECO:0000259" key="4">
    <source>
        <dbReference type="PROSITE" id="PS50949"/>
    </source>
</evidence>
<dbReference type="RefSeq" id="WP_169189197.1">
    <property type="nucleotide sequence ID" value="NZ_JABBPK010000001.1"/>
</dbReference>
<dbReference type="InterPro" id="IPR028082">
    <property type="entry name" value="Peripla_BP_I"/>
</dbReference>